<accession>A6HZ84</accession>
<dbReference type="AlphaFoldDB" id="A6HZ84"/>
<evidence type="ECO:0000313" key="1">
    <source>
        <dbReference type="EMBL" id="EDM12515.1"/>
    </source>
</evidence>
<dbReference type="Proteomes" id="UP000234681">
    <property type="component" value="Chromosome 1"/>
</dbReference>
<dbReference type="EMBL" id="CH473953">
    <property type="protein sequence ID" value="EDM12515.1"/>
    <property type="molecule type" value="Genomic_DNA"/>
</dbReference>
<evidence type="ECO:0000313" key="2">
    <source>
        <dbReference type="Proteomes" id="UP000234681"/>
    </source>
</evidence>
<protein>
    <submittedName>
        <fullName evidence="1">RCG47934</fullName>
    </submittedName>
</protein>
<sequence length="23" mass="2671">MHCLPAPRGAYLRGSFWNTWLHG</sequence>
<proteinExistence type="predicted"/>
<gene>
    <name evidence="1" type="ORF">rCG_47934</name>
</gene>
<organism evidence="1 2">
    <name type="scientific">Rattus norvegicus</name>
    <name type="common">Rat</name>
    <dbReference type="NCBI Taxonomy" id="10116"/>
    <lineage>
        <taxon>Eukaryota</taxon>
        <taxon>Metazoa</taxon>
        <taxon>Chordata</taxon>
        <taxon>Craniata</taxon>
        <taxon>Vertebrata</taxon>
        <taxon>Euteleostomi</taxon>
        <taxon>Mammalia</taxon>
        <taxon>Eutheria</taxon>
        <taxon>Euarchontoglires</taxon>
        <taxon>Glires</taxon>
        <taxon>Rodentia</taxon>
        <taxon>Myomorpha</taxon>
        <taxon>Muroidea</taxon>
        <taxon>Muridae</taxon>
        <taxon>Murinae</taxon>
        <taxon>Rattus</taxon>
    </lineage>
</organism>
<name>A6HZ84_RAT</name>
<reference evidence="2" key="1">
    <citation type="submission" date="2005-09" db="EMBL/GenBank/DDBJ databases">
        <authorList>
            <person name="Mural R.J."/>
            <person name="Li P.W."/>
            <person name="Adams M.D."/>
            <person name="Amanatides P.G."/>
            <person name="Baden-Tillson H."/>
            <person name="Barnstead M."/>
            <person name="Chin S.H."/>
            <person name="Dew I."/>
            <person name="Evans C.A."/>
            <person name="Ferriera S."/>
            <person name="Flanigan M."/>
            <person name="Fosler C."/>
            <person name="Glodek A."/>
            <person name="Gu Z."/>
            <person name="Holt R.A."/>
            <person name="Jennings D."/>
            <person name="Kraft C.L."/>
            <person name="Lu F."/>
            <person name="Nguyen T."/>
            <person name="Nusskern D.R."/>
            <person name="Pfannkoch C.M."/>
            <person name="Sitter C."/>
            <person name="Sutton G.G."/>
            <person name="Venter J.C."/>
            <person name="Wang Z."/>
            <person name="Woodage T."/>
            <person name="Zheng X.H."/>
            <person name="Zhong F."/>
        </authorList>
    </citation>
    <scope>NUCLEOTIDE SEQUENCE [LARGE SCALE GENOMIC DNA]</scope>
    <source>
        <strain>BN</strain>
        <strain evidence="2">Sprague-Dawley</strain>
    </source>
</reference>